<dbReference type="PANTHER" id="PTHR11078:SF3">
    <property type="entry name" value="ANTITERMINATION NUSB DOMAIN-CONTAINING PROTEIN"/>
    <property type="match status" value="1"/>
</dbReference>
<dbReference type="Gene3D" id="1.10.940.10">
    <property type="entry name" value="NusB-like"/>
    <property type="match status" value="1"/>
</dbReference>
<dbReference type="PANTHER" id="PTHR11078">
    <property type="entry name" value="N UTILIZATION SUBSTANCE PROTEIN B-RELATED"/>
    <property type="match status" value="1"/>
</dbReference>
<accession>A0AAE2YR22</accession>
<evidence type="ECO:0000313" key="8">
    <source>
        <dbReference type="Proteomes" id="UP001197378"/>
    </source>
</evidence>
<organism evidence="7 8">
    <name type="scientific">Igneacidithiobacillus copahuensis</name>
    <dbReference type="NCBI Taxonomy" id="2724909"/>
    <lineage>
        <taxon>Bacteria</taxon>
        <taxon>Pseudomonadati</taxon>
        <taxon>Pseudomonadota</taxon>
        <taxon>Acidithiobacillia</taxon>
        <taxon>Acidithiobacillales</taxon>
        <taxon>Acidithiobacillaceae</taxon>
        <taxon>Igneacidithiobacillus</taxon>
    </lineage>
</organism>
<proteinExistence type="inferred from homology"/>
<evidence type="ECO:0000256" key="4">
    <source>
        <dbReference type="ARBA" id="ARBA00023015"/>
    </source>
</evidence>
<comment type="similarity">
    <text evidence="1">Belongs to the NusB family.</text>
</comment>
<evidence type="ECO:0000256" key="2">
    <source>
        <dbReference type="ARBA" id="ARBA00022814"/>
    </source>
</evidence>
<name>A0AAE2YR22_9PROT</name>
<dbReference type="GO" id="GO:0031564">
    <property type="term" value="P:transcription antitermination"/>
    <property type="evidence" value="ECO:0007669"/>
    <property type="project" value="UniProtKB-KW"/>
</dbReference>
<dbReference type="InterPro" id="IPR011605">
    <property type="entry name" value="NusB_fam"/>
</dbReference>
<gene>
    <name evidence="7" type="primary">nusB</name>
    <name evidence="7" type="ORF">HFQ13_09560</name>
</gene>
<keyword evidence="8" id="KW-1185">Reference proteome</keyword>
<keyword evidence="5" id="KW-0804">Transcription</keyword>
<dbReference type="Pfam" id="PF01029">
    <property type="entry name" value="NusB"/>
    <property type="match status" value="1"/>
</dbReference>
<dbReference type="NCBIfam" id="TIGR01951">
    <property type="entry name" value="nusB"/>
    <property type="match status" value="1"/>
</dbReference>
<dbReference type="SUPFAM" id="SSF48013">
    <property type="entry name" value="NusB-like"/>
    <property type="match status" value="1"/>
</dbReference>
<keyword evidence="4" id="KW-0805">Transcription regulation</keyword>
<evidence type="ECO:0000256" key="5">
    <source>
        <dbReference type="ARBA" id="ARBA00023163"/>
    </source>
</evidence>
<protein>
    <submittedName>
        <fullName evidence="7">Transcription antitermination factor NusB</fullName>
    </submittedName>
</protein>
<keyword evidence="3" id="KW-0694">RNA-binding</keyword>
<dbReference type="EMBL" id="JAAXYO010000148">
    <property type="protein sequence ID" value="MBU2788441.1"/>
    <property type="molecule type" value="Genomic_DNA"/>
</dbReference>
<comment type="caution">
    <text evidence="7">The sequence shown here is derived from an EMBL/GenBank/DDBJ whole genome shotgun (WGS) entry which is preliminary data.</text>
</comment>
<keyword evidence="2" id="KW-0889">Transcription antitermination</keyword>
<dbReference type="GO" id="GO:0006353">
    <property type="term" value="P:DNA-templated transcription termination"/>
    <property type="evidence" value="ECO:0007669"/>
    <property type="project" value="InterPro"/>
</dbReference>
<dbReference type="GO" id="GO:0003723">
    <property type="term" value="F:RNA binding"/>
    <property type="evidence" value="ECO:0007669"/>
    <property type="project" value="UniProtKB-KW"/>
</dbReference>
<evidence type="ECO:0000313" key="7">
    <source>
        <dbReference type="EMBL" id="MBU2788441.1"/>
    </source>
</evidence>
<dbReference type="Proteomes" id="UP001197378">
    <property type="component" value="Unassembled WGS sequence"/>
</dbReference>
<feature type="domain" description="NusB/RsmB/TIM44" evidence="6">
    <location>
        <begin position="3"/>
        <end position="125"/>
    </location>
</feature>
<dbReference type="InterPro" id="IPR006027">
    <property type="entry name" value="NusB_RsmB_TIM44"/>
</dbReference>
<sequence length="139" mass="15795">MALVQALYQWQLNPSSCQELAEQFHADPERLQAADIAFFDRIWAALCGQVDALDPAIIEAISDRRWEDEVNEIERAILRLAAFELHSAPDTPYRVVINEAIELDKAFGADQGHRFINGVLDQLARRWRAVELSPHSAEK</sequence>
<evidence type="ECO:0000259" key="6">
    <source>
        <dbReference type="Pfam" id="PF01029"/>
    </source>
</evidence>
<dbReference type="GO" id="GO:0005829">
    <property type="term" value="C:cytosol"/>
    <property type="evidence" value="ECO:0007669"/>
    <property type="project" value="TreeGrafter"/>
</dbReference>
<evidence type="ECO:0000256" key="1">
    <source>
        <dbReference type="ARBA" id="ARBA00005952"/>
    </source>
</evidence>
<dbReference type="InterPro" id="IPR035926">
    <property type="entry name" value="NusB-like_sf"/>
</dbReference>
<dbReference type="AlphaFoldDB" id="A0AAE2YR22"/>
<evidence type="ECO:0000256" key="3">
    <source>
        <dbReference type="ARBA" id="ARBA00022884"/>
    </source>
</evidence>
<reference evidence="7" key="1">
    <citation type="journal article" date="2021" name="ISME J.">
        <title>Genomic evolution of the class Acidithiobacillia: deep-branching Proteobacteria living in extreme acidic conditions.</title>
        <authorList>
            <person name="Moya-Beltran A."/>
            <person name="Beard S."/>
            <person name="Rojas-Villalobos C."/>
            <person name="Issotta F."/>
            <person name="Gallardo Y."/>
            <person name="Ulloa R."/>
            <person name="Giaveno A."/>
            <person name="Degli Esposti M."/>
            <person name="Johnson D.B."/>
            <person name="Quatrini R."/>
        </authorList>
    </citation>
    <scope>NUCLEOTIDE SEQUENCE</scope>
    <source>
        <strain evidence="7">VAN18-1</strain>
    </source>
</reference>